<proteinExistence type="predicted"/>
<reference evidence="1" key="1">
    <citation type="submission" date="2018-05" db="EMBL/GenBank/DDBJ databases">
        <authorList>
            <person name="Lanie J.A."/>
            <person name="Ng W.-L."/>
            <person name="Kazmierczak K.M."/>
            <person name="Andrzejewski T.M."/>
            <person name="Davidsen T.M."/>
            <person name="Wayne K.J."/>
            <person name="Tettelin H."/>
            <person name="Glass J.I."/>
            <person name="Rusch D."/>
            <person name="Podicherti R."/>
            <person name="Tsui H.-C.T."/>
            <person name="Winkler M.E."/>
        </authorList>
    </citation>
    <scope>NUCLEOTIDE SEQUENCE</scope>
</reference>
<dbReference type="InterPro" id="IPR016181">
    <property type="entry name" value="Acyl_CoA_acyltransferase"/>
</dbReference>
<sequence>VSIGGTDPMGLSAPLVDELARLHNVEVRVTRGISDDLNPELEAAISRSDEIVTGISGDVAPSLAWADFAVLGAGTALWEAAHVGLPMIAVTVAQNQIRTSAAAYEAGFAIVVDARSLRISDIVEAVRRLHTDGGRRRTMGLRGTGLVDGRGVERIWSGIERLCASTPLSTPAIGFRPPDETDRERLFGWRNDPTVSRHLFGSVPIPRPDHDRWFDEIGSDRNRHCWVVT</sequence>
<dbReference type="AlphaFoldDB" id="A0A383CI72"/>
<dbReference type="EMBL" id="UINC01208963">
    <property type="protein sequence ID" value="SVE31763.1"/>
    <property type="molecule type" value="Genomic_DNA"/>
</dbReference>
<name>A0A383CI72_9ZZZZ</name>
<dbReference type="Gene3D" id="3.40.630.30">
    <property type="match status" value="1"/>
</dbReference>
<dbReference type="SUPFAM" id="SSF55729">
    <property type="entry name" value="Acyl-CoA N-acyltransferases (Nat)"/>
    <property type="match status" value="1"/>
</dbReference>
<protein>
    <submittedName>
        <fullName evidence="1">Uncharacterized protein</fullName>
    </submittedName>
</protein>
<dbReference type="Gene3D" id="3.40.50.2000">
    <property type="entry name" value="Glycogen Phosphorylase B"/>
    <property type="match status" value="1"/>
</dbReference>
<organism evidence="1">
    <name type="scientific">marine metagenome</name>
    <dbReference type="NCBI Taxonomy" id="408172"/>
    <lineage>
        <taxon>unclassified sequences</taxon>
        <taxon>metagenomes</taxon>
        <taxon>ecological metagenomes</taxon>
    </lineage>
</organism>
<feature type="non-terminal residue" evidence="1">
    <location>
        <position position="1"/>
    </location>
</feature>
<feature type="non-terminal residue" evidence="1">
    <location>
        <position position="229"/>
    </location>
</feature>
<dbReference type="SUPFAM" id="SSF53756">
    <property type="entry name" value="UDP-Glycosyltransferase/glycogen phosphorylase"/>
    <property type="match status" value="1"/>
</dbReference>
<evidence type="ECO:0000313" key="1">
    <source>
        <dbReference type="EMBL" id="SVE31763.1"/>
    </source>
</evidence>
<accession>A0A383CI72</accession>
<gene>
    <name evidence="1" type="ORF">METZ01_LOCUS484617</name>
</gene>